<reference evidence="5 6" key="1">
    <citation type="submission" date="2019-04" db="EMBL/GenBank/DDBJ databases">
        <title>Geobacter ruber sp. nov., ferric-reducing bacteria isolated from paddy soil.</title>
        <authorList>
            <person name="Xu Z."/>
            <person name="Masuda Y."/>
            <person name="Itoh H."/>
            <person name="Senoo K."/>
        </authorList>
    </citation>
    <scope>NUCLEOTIDE SEQUENCE [LARGE SCALE GENOMIC DNA]</scope>
    <source>
        <strain evidence="5 6">Red88</strain>
    </source>
</reference>
<dbReference type="Proteomes" id="UP000324298">
    <property type="component" value="Unassembled WGS sequence"/>
</dbReference>
<dbReference type="OrthoDB" id="9799384at2"/>
<name>A0A5A9XM05_9BACT</name>
<evidence type="ECO:0000256" key="1">
    <source>
        <dbReference type="ARBA" id="ARBA00023015"/>
    </source>
</evidence>
<dbReference type="InterPro" id="IPR052359">
    <property type="entry name" value="HTH-type_reg/antitoxin"/>
</dbReference>
<proteinExistence type="predicted"/>
<dbReference type="AlphaFoldDB" id="A0A5A9XM05"/>
<evidence type="ECO:0000313" key="6">
    <source>
        <dbReference type="Proteomes" id="UP000324298"/>
    </source>
</evidence>
<comment type="caution">
    <text evidence="5">The sequence shown here is derived from an EMBL/GenBank/DDBJ whole genome shotgun (WGS) entry which is preliminary data.</text>
</comment>
<dbReference type="RefSeq" id="WP_149306324.1">
    <property type="nucleotide sequence ID" value="NZ_SRSD01000002.1"/>
</dbReference>
<keyword evidence="1" id="KW-0805">Transcription regulation</keyword>
<dbReference type="Gene3D" id="1.10.260.40">
    <property type="entry name" value="lambda repressor-like DNA-binding domains"/>
    <property type="match status" value="1"/>
</dbReference>
<organism evidence="5 6">
    <name type="scientific">Oryzomonas rubra</name>
    <dbReference type="NCBI Taxonomy" id="2509454"/>
    <lineage>
        <taxon>Bacteria</taxon>
        <taxon>Pseudomonadati</taxon>
        <taxon>Thermodesulfobacteriota</taxon>
        <taxon>Desulfuromonadia</taxon>
        <taxon>Geobacterales</taxon>
        <taxon>Geobacteraceae</taxon>
        <taxon>Oryzomonas</taxon>
    </lineage>
</organism>
<dbReference type="CDD" id="cd00093">
    <property type="entry name" value="HTH_XRE"/>
    <property type="match status" value="1"/>
</dbReference>
<feature type="domain" description="HTH cro/C1-type" evidence="4">
    <location>
        <begin position="50"/>
        <end position="93"/>
    </location>
</feature>
<dbReference type="PANTHER" id="PTHR36511:SF3">
    <property type="entry name" value="ANTITOXIN HIGA-2"/>
    <property type="match status" value="1"/>
</dbReference>
<evidence type="ECO:0000256" key="2">
    <source>
        <dbReference type="ARBA" id="ARBA00023125"/>
    </source>
</evidence>
<gene>
    <name evidence="5" type="ORF">ET418_04205</name>
</gene>
<dbReference type="EMBL" id="SRSD01000002">
    <property type="protein sequence ID" value="KAA0894167.1"/>
    <property type="molecule type" value="Genomic_DNA"/>
</dbReference>
<dbReference type="InterPro" id="IPR001387">
    <property type="entry name" value="Cro/C1-type_HTH"/>
</dbReference>
<keyword evidence="2 5" id="KW-0238">DNA-binding</keyword>
<keyword evidence="6" id="KW-1185">Reference proteome</keyword>
<accession>A0A5A9XM05</accession>
<evidence type="ECO:0000259" key="4">
    <source>
        <dbReference type="PROSITE" id="PS50943"/>
    </source>
</evidence>
<dbReference type="SMART" id="SM00530">
    <property type="entry name" value="HTH_XRE"/>
    <property type="match status" value="1"/>
</dbReference>
<dbReference type="GO" id="GO:0003677">
    <property type="term" value="F:DNA binding"/>
    <property type="evidence" value="ECO:0007669"/>
    <property type="project" value="UniProtKB-KW"/>
</dbReference>
<dbReference type="InterPro" id="IPR010982">
    <property type="entry name" value="Lambda_DNA-bd_dom_sf"/>
</dbReference>
<protein>
    <submittedName>
        <fullName evidence="5">DNA-binding transcriptional regulator</fullName>
    </submittedName>
</protein>
<dbReference type="Pfam" id="PF01381">
    <property type="entry name" value="HTH_3"/>
    <property type="match status" value="1"/>
</dbReference>
<evidence type="ECO:0000313" key="5">
    <source>
        <dbReference type="EMBL" id="KAA0894167.1"/>
    </source>
</evidence>
<dbReference type="SUPFAM" id="SSF47413">
    <property type="entry name" value="lambda repressor-like DNA-binding domains"/>
    <property type="match status" value="1"/>
</dbReference>
<dbReference type="PANTHER" id="PTHR36511">
    <property type="entry name" value="MERR FAMILY BACTERIAL REGULATORY PROTEIN"/>
    <property type="match status" value="1"/>
</dbReference>
<dbReference type="PROSITE" id="PS50943">
    <property type="entry name" value="HTH_CROC1"/>
    <property type="match status" value="1"/>
</dbReference>
<keyword evidence="3" id="KW-0804">Transcription</keyword>
<evidence type="ECO:0000256" key="3">
    <source>
        <dbReference type="ARBA" id="ARBA00023163"/>
    </source>
</evidence>
<sequence>MTKRYKSTALAALHESMQDLHDIGVVDQRTMRKFDESCLVPVAEFAPDEIIETRNRAGVSQAVFAHYLNVSVGSVSKWERGEKHPSGPALKLLDLVRRKGLEALA</sequence>